<dbReference type="Pfam" id="PF00350">
    <property type="entry name" value="Dynamin_N"/>
    <property type="match status" value="1"/>
</dbReference>
<dbReference type="InterPro" id="IPR045063">
    <property type="entry name" value="Dynamin_N"/>
</dbReference>
<accession>A0ABV5JMF7</accession>
<name>A0ABV5JMF7_9ACTN</name>
<feature type="domain" description="Dynamin N-terminal" evidence="2">
    <location>
        <begin position="81"/>
        <end position="230"/>
    </location>
</feature>
<dbReference type="InterPro" id="IPR027417">
    <property type="entry name" value="P-loop_NTPase"/>
</dbReference>
<sequence>MLPASSDPNGAGEVVRVMRPDRRKAGDVDRIDTAQSAEPATQRARELLSTMGEILGKYGEQEIADLAQFRASGTTQTRSAVVVGEVKRGKSYLVNALVGRRDASPVGVEVTTATTLAVGPASQTHPDGVVTLWFPGHTEQIPHAELAGWVTRYGQHVVDPAVDALPTRAHVPVRDSSMGDLIVVDTPGVGGLDPSFAGLAASNAEQGRVLVVVCDATTPITAPEMEFIRRTGGGVEALIVAVTKTDKNLRRWRPIVEQNRALLREHIGRDIPVVGVSSLRAVTAAEMPPGPERDREEEESGIAQLRREITSRMATAENLPLANGLRTAAEPVKMLAGREADTASALTDTVRALPELTAKVAQLERLRADTNQWELHLQRDLTMIRQHATAELDRRLAQLREEWTTRIGKSGMAVLRRDPQYFTARMENDYREAIAASVSVFVAEVHSRIVHPRFSSEVVWEEIRTILESGLAGSELTTHKVASKTDNVLDPSMITMGVVGSTAIAGIVGVSTLMGVGAVVGVAWVGVNLGHRIMRSGKTNLLQWMRETSSATKTATARRFEAAIAQARPEIVIRYRDHLKTSIAELQSQIAQAQEADRVDTAERNKTIERHQKNSAILTKYATLAEELIGELAGVPAQEHAL</sequence>
<dbReference type="PANTHER" id="PTHR43681:SF1">
    <property type="entry name" value="SARCALUMENIN"/>
    <property type="match status" value="1"/>
</dbReference>
<keyword evidence="1" id="KW-0812">Transmembrane</keyword>
<organism evidence="3 4">
    <name type="scientific">Dietzia aerolata</name>
    <dbReference type="NCBI Taxonomy" id="595984"/>
    <lineage>
        <taxon>Bacteria</taxon>
        <taxon>Bacillati</taxon>
        <taxon>Actinomycetota</taxon>
        <taxon>Actinomycetes</taxon>
        <taxon>Mycobacteriales</taxon>
        <taxon>Dietziaceae</taxon>
        <taxon>Dietzia</taxon>
    </lineage>
</organism>
<reference evidence="3 4" key="1">
    <citation type="submission" date="2024-09" db="EMBL/GenBank/DDBJ databases">
        <authorList>
            <person name="Sun Q."/>
            <person name="Mori K."/>
        </authorList>
    </citation>
    <scope>NUCLEOTIDE SEQUENCE [LARGE SCALE GENOMIC DNA]</scope>
    <source>
        <strain evidence="3 4">CCM 7659</strain>
    </source>
</reference>
<dbReference type="Gene3D" id="3.40.50.300">
    <property type="entry name" value="P-loop containing nucleotide triphosphate hydrolases"/>
    <property type="match status" value="1"/>
</dbReference>
<keyword evidence="4" id="KW-1185">Reference proteome</keyword>
<evidence type="ECO:0000259" key="2">
    <source>
        <dbReference type="Pfam" id="PF00350"/>
    </source>
</evidence>
<evidence type="ECO:0000256" key="1">
    <source>
        <dbReference type="SAM" id="Phobius"/>
    </source>
</evidence>
<gene>
    <name evidence="3" type="ORF">ACFFVD_03720</name>
</gene>
<dbReference type="EMBL" id="JBHMDY010000002">
    <property type="protein sequence ID" value="MFB9258900.1"/>
    <property type="molecule type" value="Genomic_DNA"/>
</dbReference>
<dbReference type="Proteomes" id="UP001589700">
    <property type="component" value="Unassembled WGS sequence"/>
</dbReference>
<feature type="transmembrane region" description="Helical" evidence="1">
    <location>
        <begin position="503"/>
        <end position="527"/>
    </location>
</feature>
<dbReference type="PANTHER" id="PTHR43681">
    <property type="entry name" value="TRANSMEMBRANE GTPASE FZO"/>
    <property type="match status" value="1"/>
</dbReference>
<evidence type="ECO:0000313" key="3">
    <source>
        <dbReference type="EMBL" id="MFB9258900.1"/>
    </source>
</evidence>
<comment type="caution">
    <text evidence="3">The sequence shown here is derived from an EMBL/GenBank/DDBJ whole genome shotgun (WGS) entry which is preliminary data.</text>
</comment>
<dbReference type="RefSeq" id="WP_380023056.1">
    <property type="nucleotide sequence ID" value="NZ_JBHMDY010000002.1"/>
</dbReference>
<evidence type="ECO:0000313" key="4">
    <source>
        <dbReference type="Proteomes" id="UP001589700"/>
    </source>
</evidence>
<proteinExistence type="predicted"/>
<keyword evidence="1" id="KW-1133">Transmembrane helix</keyword>
<dbReference type="InterPro" id="IPR051943">
    <property type="entry name" value="TRAFAC_Dynamin-like_GTPase"/>
</dbReference>
<dbReference type="SUPFAM" id="SSF52540">
    <property type="entry name" value="P-loop containing nucleoside triphosphate hydrolases"/>
    <property type="match status" value="1"/>
</dbReference>
<keyword evidence="1" id="KW-0472">Membrane</keyword>
<protein>
    <submittedName>
        <fullName evidence="3">Dynamin family protein</fullName>
    </submittedName>
</protein>